<dbReference type="SUPFAM" id="SSF53041">
    <property type="entry name" value="Resolvase-like"/>
    <property type="match status" value="1"/>
</dbReference>
<dbReference type="Pfam" id="PF00239">
    <property type="entry name" value="Resolvase"/>
    <property type="match status" value="1"/>
</dbReference>
<feature type="domain" description="Recombinase" evidence="3">
    <location>
        <begin position="158"/>
        <end position="265"/>
    </location>
</feature>
<sequence>MDTKYFLYARKSTEDEERQVMSIEAQLAELAEFAKREHIEIAETFIESKSAKKLGREIFNEMMAKVQESKTPVGLLAWHPDRLARNSVDGGLIIYSIDTAKIASLRFPTFWFEPTPQGLFMLQVAFGQSKYYSDNLSENVKRGIRQKLRRGEWPGLAPFGYVNNPKTRTIEPEPTKARVIKKAFEEYAQGRHTLLSLGERLSFWGVVSGTGKPICKATLQRMLTNKAYLGLIVHNGETYEGGFPAIVSRATFEKVQEVLKNRAKPRHSKKRHKFPFTGLLTCGECSAAITAQYAHGHGGTYKYYRCTKRLGSCSQSYLREDLLTEQLKSLISKVALCEDWKEKMLAQVEVWEKESIQSSQSFAQNLEKEIRETETKLDRLVNAFLDGSIEKETYLAKKDELITTKTDLQRRKSDFGRKGNNWIEPLREWILVAHHAEKLASSNEFDEIKSLVEKIGTNRRLLAKKVGWDWSGEWRIAAENQNKIPPVR</sequence>
<dbReference type="PROSITE" id="PS51736">
    <property type="entry name" value="RECOMBINASES_3"/>
    <property type="match status" value="1"/>
</dbReference>
<dbReference type="Gene3D" id="3.40.50.1390">
    <property type="entry name" value="Resolvase, N-terminal catalytic domain"/>
    <property type="match status" value="1"/>
</dbReference>
<feature type="coiled-coil region" evidence="1">
    <location>
        <begin position="356"/>
        <end position="383"/>
    </location>
</feature>
<dbReference type="PANTHER" id="PTHR30461:SF23">
    <property type="entry name" value="DNA RECOMBINASE-RELATED"/>
    <property type="match status" value="1"/>
</dbReference>
<gene>
    <name evidence="4" type="ORF">COV74_03785</name>
</gene>
<dbReference type="InterPro" id="IPR025827">
    <property type="entry name" value="Zn_ribbon_recom_dom"/>
</dbReference>
<dbReference type="CDD" id="cd00338">
    <property type="entry name" value="Ser_Recombinase"/>
    <property type="match status" value="1"/>
</dbReference>
<dbReference type="InterPro" id="IPR038109">
    <property type="entry name" value="DNA_bind_recomb_sf"/>
</dbReference>
<protein>
    <recommendedName>
        <fullName evidence="6">Recombinase family protein</fullName>
    </recommendedName>
</protein>
<dbReference type="Proteomes" id="UP000230859">
    <property type="component" value="Unassembled WGS sequence"/>
</dbReference>
<name>A0A2H0LQP0_9BACT</name>
<dbReference type="PROSITE" id="PS51737">
    <property type="entry name" value="RECOMBINASE_DNA_BIND"/>
    <property type="match status" value="1"/>
</dbReference>
<dbReference type="EMBL" id="PCVY01000037">
    <property type="protein sequence ID" value="PIQ86698.1"/>
    <property type="molecule type" value="Genomic_DNA"/>
</dbReference>
<feature type="domain" description="Resolvase/invertase-type recombinase catalytic" evidence="2">
    <location>
        <begin position="4"/>
        <end position="151"/>
    </location>
</feature>
<dbReference type="Pfam" id="PF07508">
    <property type="entry name" value="Recombinase"/>
    <property type="match status" value="1"/>
</dbReference>
<keyword evidence="1" id="KW-0175">Coiled coil</keyword>
<evidence type="ECO:0008006" key="6">
    <source>
        <dbReference type="Google" id="ProtNLM"/>
    </source>
</evidence>
<dbReference type="InterPro" id="IPR011109">
    <property type="entry name" value="DNA_bind_recombinase_dom"/>
</dbReference>
<dbReference type="InterPro" id="IPR050639">
    <property type="entry name" value="SSR_resolvase"/>
</dbReference>
<dbReference type="SMART" id="SM00857">
    <property type="entry name" value="Resolvase"/>
    <property type="match status" value="1"/>
</dbReference>
<organism evidence="4 5">
    <name type="scientific">Candidatus Abzuiibacterium crystallinum</name>
    <dbReference type="NCBI Taxonomy" id="1974748"/>
    <lineage>
        <taxon>Bacteria</taxon>
        <taxon>Pseudomonadati</taxon>
        <taxon>Candidatus Omnitrophota</taxon>
        <taxon>Candidatus Abzuiibacterium</taxon>
    </lineage>
</organism>
<evidence type="ECO:0000259" key="3">
    <source>
        <dbReference type="PROSITE" id="PS51737"/>
    </source>
</evidence>
<dbReference type="GO" id="GO:0000150">
    <property type="term" value="F:DNA strand exchange activity"/>
    <property type="evidence" value="ECO:0007669"/>
    <property type="project" value="InterPro"/>
</dbReference>
<dbReference type="Pfam" id="PF13408">
    <property type="entry name" value="Zn_ribbon_recom"/>
    <property type="match status" value="1"/>
</dbReference>
<evidence type="ECO:0000256" key="1">
    <source>
        <dbReference type="SAM" id="Coils"/>
    </source>
</evidence>
<evidence type="ECO:0000313" key="5">
    <source>
        <dbReference type="Proteomes" id="UP000230859"/>
    </source>
</evidence>
<evidence type="ECO:0000259" key="2">
    <source>
        <dbReference type="PROSITE" id="PS51736"/>
    </source>
</evidence>
<feature type="non-terminal residue" evidence="4">
    <location>
        <position position="488"/>
    </location>
</feature>
<dbReference type="GO" id="GO:0003677">
    <property type="term" value="F:DNA binding"/>
    <property type="evidence" value="ECO:0007669"/>
    <property type="project" value="InterPro"/>
</dbReference>
<dbReference type="InterPro" id="IPR036162">
    <property type="entry name" value="Resolvase-like_N_sf"/>
</dbReference>
<evidence type="ECO:0000313" key="4">
    <source>
        <dbReference type="EMBL" id="PIQ86698.1"/>
    </source>
</evidence>
<comment type="caution">
    <text evidence="4">The sequence shown here is derived from an EMBL/GenBank/DDBJ whole genome shotgun (WGS) entry which is preliminary data.</text>
</comment>
<dbReference type="AlphaFoldDB" id="A0A2H0LQP0"/>
<proteinExistence type="predicted"/>
<dbReference type="InterPro" id="IPR006119">
    <property type="entry name" value="Resolv_N"/>
</dbReference>
<dbReference type="PANTHER" id="PTHR30461">
    <property type="entry name" value="DNA-INVERTASE FROM LAMBDOID PROPHAGE"/>
    <property type="match status" value="1"/>
</dbReference>
<dbReference type="Gene3D" id="3.90.1750.20">
    <property type="entry name" value="Putative Large Serine Recombinase, Chain B, Domain 2"/>
    <property type="match status" value="1"/>
</dbReference>
<reference evidence="4 5" key="1">
    <citation type="submission" date="2017-09" db="EMBL/GenBank/DDBJ databases">
        <title>Depth-based differentiation of microbial function through sediment-hosted aquifers and enrichment of novel symbionts in the deep terrestrial subsurface.</title>
        <authorList>
            <person name="Probst A.J."/>
            <person name="Ladd B."/>
            <person name="Jarett J.K."/>
            <person name="Geller-Mcgrath D.E."/>
            <person name="Sieber C.M."/>
            <person name="Emerson J.B."/>
            <person name="Anantharaman K."/>
            <person name="Thomas B.C."/>
            <person name="Malmstrom R."/>
            <person name="Stieglmeier M."/>
            <person name="Klingl A."/>
            <person name="Woyke T."/>
            <person name="Ryan C.M."/>
            <person name="Banfield J.F."/>
        </authorList>
    </citation>
    <scope>NUCLEOTIDE SEQUENCE [LARGE SCALE GENOMIC DNA]</scope>
    <source>
        <strain evidence="4">CG11_big_fil_rev_8_21_14_0_20_45_26</strain>
    </source>
</reference>
<accession>A0A2H0LQP0</accession>